<keyword evidence="2" id="KW-0472">Membrane</keyword>
<proteinExistence type="predicted"/>
<keyword evidence="2" id="KW-1133">Transmembrane helix</keyword>
<name>A0ABQ2N3L5_9MICO</name>
<feature type="compositionally biased region" description="Low complexity" evidence="1">
    <location>
        <begin position="1"/>
        <end position="18"/>
    </location>
</feature>
<feature type="region of interest" description="Disordered" evidence="1">
    <location>
        <begin position="1"/>
        <end position="33"/>
    </location>
</feature>
<evidence type="ECO:0000313" key="3">
    <source>
        <dbReference type="EMBL" id="GGO64680.1"/>
    </source>
</evidence>
<dbReference type="Proteomes" id="UP000638043">
    <property type="component" value="Unassembled WGS sequence"/>
</dbReference>
<reference evidence="4" key="1">
    <citation type="journal article" date="2019" name="Int. J. Syst. Evol. Microbiol.">
        <title>The Global Catalogue of Microorganisms (GCM) 10K type strain sequencing project: providing services to taxonomists for standard genome sequencing and annotation.</title>
        <authorList>
            <consortium name="The Broad Institute Genomics Platform"/>
            <consortium name="The Broad Institute Genome Sequencing Center for Infectious Disease"/>
            <person name="Wu L."/>
            <person name="Ma J."/>
        </authorList>
    </citation>
    <scope>NUCLEOTIDE SEQUENCE [LARGE SCALE GENOMIC DNA]</scope>
    <source>
        <strain evidence="4">CGMCC 4.7181</strain>
    </source>
</reference>
<evidence type="ECO:0000313" key="4">
    <source>
        <dbReference type="Proteomes" id="UP000638043"/>
    </source>
</evidence>
<protein>
    <recommendedName>
        <fullName evidence="5">DUF1707 domain-containing protein</fullName>
    </recommendedName>
</protein>
<evidence type="ECO:0000256" key="2">
    <source>
        <dbReference type="SAM" id="Phobius"/>
    </source>
</evidence>
<dbReference type="EMBL" id="BMMQ01000005">
    <property type="protein sequence ID" value="GGO64680.1"/>
    <property type="molecule type" value="Genomic_DNA"/>
</dbReference>
<keyword evidence="2" id="KW-0812">Transmembrane</keyword>
<gene>
    <name evidence="3" type="ORF">GCM10010910_20130</name>
</gene>
<keyword evidence="4" id="KW-1185">Reference proteome</keyword>
<feature type="transmembrane region" description="Helical" evidence="2">
    <location>
        <begin position="197"/>
        <end position="223"/>
    </location>
</feature>
<organism evidence="3 4">
    <name type="scientific">Microbacterium nanhaiense</name>
    <dbReference type="NCBI Taxonomy" id="1301026"/>
    <lineage>
        <taxon>Bacteria</taxon>
        <taxon>Bacillati</taxon>
        <taxon>Actinomycetota</taxon>
        <taxon>Actinomycetes</taxon>
        <taxon>Micrococcales</taxon>
        <taxon>Microbacteriaceae</taxon>
        <taxon>Microbacterium</taxon>
    </lineage>
</organism>
<sequence length="253" mass="26458">MSNNQQPQRPAAPAGAPEQDPRRGAARAMRARLEKKAADAGVAIEIPETFTEHVGTADGGQRTLENAGAGAAAQLAQKYGVDPEAAKVVESAQTLATEDGRRAAMRELGVHMSGRLAERYGVEDAEAQKLLESSRALRTREGRQSLLAQYAGNVDAENLMARLHDRSLSIDDRRELVGSLLKNDKVTGTLKKAGKGLVVGAIILLVVLALVLIGGVAILSWLFQAGGGDASAMVDAIATRPVWGLLAGPPGSA</sequence>
<dbReference type="RefSeq" id="WP_188701474.1">
    <property type="nucleotide sequence ID" value="NZ_BMMQ01000005.1"/>
</dbReference>
<evidence type="ECO:0008006" key="5">
    <source>
        <dbReference type="Google" id="ProtNLM"/>
    </source>
</evidence>
<evidence type="ECO:0000256" key="1">
    <source>
        <dbReference type="SAM" id="MobiDB-lite"/>
    </source>
</evidence>
<comment type="caution">
    <text evidence="3">The sequence shown here is derived from an EMBL/GenBank/DDBJ whole genome shotgun (WGS) entry which is preliminary data.</text>
</comment>
<accession>A0ABQ2N3L5</accession>